<dbReference type="AlphaFoldDB" id="H2Y0K8"/>
<dbReference type="FunCoup" id="H2Y0K8">
    <property type="interactions" value="45"/>
</dbReference>
<keyword evidence="1" id="KW-1133">Transmembrane helix</keyword>
<dbReference type="Pfam" id="PF00650">
    <property type="entry name" value="CRAL_TRIO"/>
    <property type="match status" value="1"/>
</dbReference>
<dbReference type="HOGENOM" id="CLU_028924_1_0_1"/>
<dbReference type="OMA" id="RMHSIDD"/>
<dbReference type="PROSITE" id="PS50191">
    <property type="entry name" value="CRAL_TRIO"/>
    <property type="match status" value="1"/>
</dbReference>
<dbReference type="GO" id="GO:0140284">
    <property type="term" value="C:endoplasmic reticulum-endosome membrane contact site"/>
    <property type="evidence" value="ECO:0000318"/>
    <property type="project" value="GO_Central"/>
</dbReference>
<evidence type="ECO:0000259" key="3">
    <source>
        <dbReference type="PROSITE" id="PS50202"/>
    </source>
</evidence>
<evidence type="ECO:0008006" key="6">
    <source>
        <dbReference type="Google" id="ProtNLM"/>
    </source>
</evidence>
<dbReference type="SUPFAM" id="SSF52087">
    <property type="entry name" value="CRAL/TRIO domain"/>
    <property type="match status" value="1"/>
</dbReference>
<feature type="transmembrane region" description="Helical" evidence="1">
    <location>
        <begin position="443"/>
        <end position="462"/>
    </location>
</feature>
<dbReference type="GeneTree" id="ENSGT00390000016713"/>
<dbReference type="Pfam" id="PF00635">
    <property type="entry name" value="Motile_Sperm"/>
    <property type="match status" value="1"/>
</dbReference>
<dbReference type="InterPro" id="IPR000535">
    <property type="entry name" value="MSP_dom"/>
</dbReference>
<dbReference type="Ensembl" id="ENSCINT00000036697.1">
    <property type="protein sequence ID" value="ENSCINP00000035442.1"/>
    <property type="gene ID" value="ENSCING00000018209.1"/>
</dbReference>
<keyword evidence="1" id="KW-0472">Membrane</keyword>
<feature type="domain" description="MSP" evidence="3">
    <location>
        <begin position="257"/>
        <end position="378"/>
    </location>
</feature>
<feature type="domain" description="CRAL-TRIO" evidence="2">
    <location>
        <begin position="33"/>
        <end position="171"/>
    </location>
</feature>
<dbReference type="STRING" id="7719.ENSCINP00000035442"/>
<evidence type="ECO:0000313" key="5">
    <source>
        <dbReference type="Proteomes" id="UP000008144"/>
    </source>
</evidence>
<reference evidence="5" key="1">
    <citation type="journal article" date="2002" name="Science">
        <title>The draft genome of Ciona intestinalis: insights into chordate and vertebrate origins.</title>
        <authorList>
            <person name="Dehal P."/>
            <person name="Satou Y."/>
            <person name="Campbell R.K."/>
            <person name="Chapman J."/>
            <person name="Degnan B."/>
            <person name="De Tomaso A."/>
            <person name="Davidson B."/>
            <person name="Di Gregorio A."/>
            <person name="Gelpke M."/>
            <person name="Goodstein D.M."/>
            <person name="Harafuji N."/>
            <person name="Hastings K.E."/>
            <person name="Ho I."/>
            <person name="Hotta K."/>
            <person name="Huang W."/>
            <person name="Kawashima T."/>
            <person name="Lemaire P."/>
            <person name="Martinez D."/>
            <person name="Meinertzhagen I.A."/>
            <person name="Necula S."/>
            <person name="Nonaka M."/>
            <person name="Putnam N."/>
            <person name="Rash S."/>
            <person name="Saiga H."/>
            <person name="Satake M."/>
            <person name="Terry A."/>
            <person name="Yamada L."/>
            <person name="Wang H.G."/>
            <person name="Awazu S."/>
            <person name="Azumi K."/>
            <person name="Boore J."/>
            <person name="Branno M."/>
            <person name="Chin-Bow S."/>
            <person name="DeSantis R."/>
            <person name="Doyle S."/>
            <person name="Francino P."/>
            <person name="Keys D.N."/>
            <person name="Haga S."/>
            <person name="Hayashi H."/>
            <person name="Hino K."/>
            <person name="Imai K.S."/>
            <person name="Inaba K."/>
            <person name="Kano S."/>
            <person name="Kobayashi K."/>
            <person name="Kobayashi M."/>
            <person name="Lee B.I."/>
            <person name="Makabe K.W."/>
            <person name="Manohar C."/>
            <person name="Matassi G."/>
            <person name="Medina M."/>
            <person name="Mochizuki Y."/>
            <person name="Mount S."/>
            <person name="Morishita T."/>
            <person name="Miura S."/>
            <person name="Nakayama A."/>
            <person name="Nishizaka S."/>
            <person name="Nomoto H."/>
            <person name="Ohta F."/>
            <person name="Oishi K."/>
            <person name="Rigoutsos I."/>
            <person name="Sano M."/>
            <person name="Sasaki A."/>
            <person name="Sasakura Y."/>
            <person name="Shoguchi E."/>
            <person name="Shin-i T."/>
            <person name="Spagnuolo A."/>
            <person name="Stainier D."/>
            <person name="Suzuki M.M."/>
            <person name="Tassy O."/>
            <person name="Takatori N."/>
            <person name="Tokuoka M."/>
            <person name="Yagi K."/>
            <person name="Yoshizaki F."/>
            <person name="Wada S."/>
            <person name="Zhang C."/>
            <person name="Hyatt P.D."/>
            <person name="Larimer F."/>
            <person name="Detter C."/>
            <person name="Doggett N."/>
            <person name="Glavina T."/>
            <person name="Hawkins T."/>
            <person name="Richardson P."/>
            <person name="Lucas S."/>
            <person name="Kohara Y."/>
            <person name="Levine M."/>
            <person name="Satoh N."/>
            <person name="Rokhsar D.S."/>
        </authorList>
    </citation>
    <scope>NUCLEOTIDE SEQUENCE [LARGE SCALE GENOMIC DNA]</scope>
</reference>
<organism evidence="4 5">
    <name type="scientific">Ciona intestinalis</name>
    <name type="common">Transparent sea squirt</name>
    <name type="synonym">Ascidia intestinalis</name>
    <dbReference type="NCBI Taxonomy" id="7719"/>
    <lineage>
        <taxon>Eukaryota</taxon>
        <taxon>Metazoa</taxon>
        <taxon>Chordata</taxon>
        <taxon>Tunicata</taxon>
        <taxon>Ascidiacea</taxon>
        <taxon>Phlebobranchia</taxon>
        <taxon>Cionidae</taxon>
        <taxon>Ciona</taxon>
    </lineage>
</organism>
<dbReference type="SUPFAM" id="SSF49354">
    <property type="entry name" value="PapD-like"/>
    <property type="match status" value="1"/>
</dbReference>
<dbReference type="Proteomes" id="UP000008144">
    <property type="component" value="Chromosome 2"/>
</dbReference>
<reference evidence="4" key="4">
    <citation type="submission" date="2025-09" db="UniProtKB">
        <authorList>
            <consortium name="Ensembl"/>
        </authorList>
    </citation>
    <scope>IDENTIFICATION</scope>
</reference>
<reference evidence="4" key="3">
    <citation type="submission" date="2025-08" db="UniProtKB">
        <authorList>
            <consortium name="Ensembl"/>
        </authorList>
    </citation>
    <scope>IDENTIFICATION</scope>
</reference>
<dbReference type="Gene3D" id="2.60.40.10">
    <property type="entry name" value="Immunoglobulins"/>
    <property type="match status" value="1"/>
</dbReference>
<name>H2Y0K8_CIOIN</name>
<dbReference type="PANTHER" id="PTHR46384:SF1">
    <property type="entry name" value="MOTILE SPERM DOMAIN-CONTAINING PROTEIN 2"/>
    <property type="match status" value="1"/>
</dbReference>
<protein>
    <recommendedName>
        <fullName evidence="6">Motile sperm domain-containing protein 2</fullName>
    </recommendedName>
</protein>
<dbReference type="PANTHER" id="PTHR46384">
    <property type="entry name" value="MOTILE SPERM DOMAIN-CONTAINING PROTEIN 2"/>
    <property type="match status" value="1"/>
</dbReference>
<evidence type="ECO:0000256" key="1">
    <source>
        <dbReference type="SAM" id="Phobius"/>
    </source>
</evidence>
<dbReference type="InterPro" id="IPR053012">
    <property type="entry name" value="ER-organelle_contact"/>
</dbReference>
<dbReference type="InParanoid" id="H2Y0K8"/>
<dbReference type="CDD" id="cd00170">
    <property type="entry name" value="SEC14"/>
    <property type="match status" value="1"/>
</dbReference>
<dbReference type="GO" id="GO:0012505">
    <property type="term" value="C:endomembrane system"/>
    <property type="evidence" value="ECO:0000318"/>
    <property type="project" value="GO_Central"/>
</dbReference>
<accession>H2Y0K8</accession>
<proteinExistence type="predicted"/>
<evidence type="ECO:0000259" key="2">
    <source>
        <dbReference type="PROSITE" id="PS50191"/>
    </source>
</evidence>
<reference evidence="4" key="2">
    <citation type="journal article" date="2008" name="Genome Biol.">
        <title>Improved genome assembly and evidence-based global gene model set for the chordate Ciona intestinalis: new insight into intron and operon populations.</title>
        <authorList>
            <person name="Satou Y."/>
            <person name="Mineta K."/>
            <person name="Ogasawara M."/>
            <person name="Sasakura Y."/>
            <person name="Shoguchi E."/>
            <person name="Ueno K."/>
            <person name="Yamada L."/>
            <person name="Matsumoto J."/>
            <person name="Wasserscheid J."/>
            <person name="Dewar K."/>
            <person name="Wiley G.B."/>
            <person name="Macmil S.L."/>
            <person name="Roe B.A."/>
            <person name="Zeller R.W."/>
            <person name="Hastings K.E."/>
            <person name="Lemaire P."/>
            <person name="Lindquist E."/>
            <person name="Endo T."/>
            <person name="Hotta K."/>
            <person name="Inaba K."/>
        </authorList>
    </citation>
    <scope>NUCLEOTIDE SEQUENCE [LARGE SCALE GENOMIC DNA]</scope>
    <source>
        <strain evidence="4">wild type</strain>
    </source>
</reference>
<dbReference type="InterPro" id="IPR013783">
    <property type="entry name" value="Ig-like_fold"/>
</dbReference>
<dbReference type="Gene3D" id="3.40.525.10">
    <property type="entry name" value="CRAL-TRIO lipid binding domain"/>
    <property type="match status" value="1"/>
</dbReference>
<dbReference type="InterPro" id="IPR036865">
    <property type="entry name" value="CRAL-TRIO_dom_sf"/>
</dbReference>
<keyword evidence="1" id="KW-0812">Transmembrane</keyword>
<sequence>EVLYWRKEKEIYDISSDEFPLEMMKTGIVCCRGKANDNTRIVYFIVRKQTKDMKAKVQRMICLWLERIQRAEPGQHITFVMDVSKSSLANVDLGGIKFLLTCFTTYFPDMLEKILILEMPWIMNTIWKVVKQWMTEDQRKRTIFSSFKDLNQYIDADNALTYMGGKDDWEYSFPPYPNESPPIIMKQDSSSNFESDVISMAEGESKVGLDSTYSGAKKNKEVMKSDLSDPSKELPPSDEIINLGSLLNYTTTLSYTLMSISPVAEVIFKQSTKDSNTSRYRSNITLTNRCKEEGMVVAFKVKTNSPERYHVKPSTGSLSTGEELTIRIHLSPGYEDTVSRDRFLILYQKMEAGMDVAEFWKDHIDKSSRFEHRIRVRFEATSTNLRLEPPVVLKNSIETTKISKSPNKSPIADEVAGLNRELARVKSQLGRAEESVEWIRSRFVYSLLLQSFLIVLLFLVIYKLSNI</sequence>
<dbReference type="PROSITE" id="PS50202">
    <property type="entry name" value="MSP"/>
    <property type="match status" value="1"/>
</dbReference>
<keyword evidence="5" id="KW-1185">Reference proteome</keyword>
<dbReference type="EMBL" id="EAAA01001410">
    <property type="status" value="NOT_ANNOTATED_CDS"/>
    <property type="molecule type" value="Genomic_DNA"/>
</dbReference>
<dbReference type="SMART" id="SM00516">
    <property type="entry name" value="SEC14"/>
    <property type="match status" value="1"/>
</dbReference>
<dbReference type="InterPro" id="IPR008962">
    <property type="entry name" value="PapD-like_sf"/>
</dbReference>
<dbReference type="InterPro" id="IPR001251">
    <property type="entry name" value="CRAL-TRIO_dom"/>
</dbReference>
<evidence type="ECO:0000313" key="4">
    <source>
        <dbReference type="Ensembl" id="ENSCINP00000035442.1"/>
    </source>
</evidence>